<reference evidence="1 2" key="1">
    <citation type="journal article" date="2012" name="BMC Genomics">
        <title>Comparative genomics of Brachyspira pilosicoli strains: genome rearrangements, reductions and correlation of genetic compliment with phenotypic diversity.</title>
        <authorList>
            <person name="Mappley L.J."/>
            <person name="Black M.L."/>
            <person name="Abuoun M."/>
            <person name="Darby A.C."/>
            <person name="Woodward M.J."/>
            <person name="Parkhill J."/>
            <person name="Turner A.K."/>
            <person name="Bellgard M.I."/>
            <person name="La T."/>
            <person name="Phillips N.D."/>
            <person name="La Ragione R.M."/>
            <person name="Hampson D.J."/>
        </authorList>
    </citation>
    <scope>NUCLEOTIDE SEQUENCE [LARGE SCALE GENOMIC DNA]</scope>
    <source>
        <strain evidence="1">WesB</strain>
    </source>
</reference>
<dbReference type="PATRIC" id="fig|1161918.5.peg.35"/>
<sequence>MLKSWEINEKECFLYLINNYGNKFILEGSYNSNISDIKVINKNYYIEAKSIKSQCGQFVVLEENNKFIYSNKNKTSINEYSNYIINYMNNNFHLFTNVTSKPIDIMLDNNIFYSWVKNFYKLKNVKYFITKVNSNNYIIILLDNIDNYFNISAYYRVKKSGSSNITKNNFDEIKSLLNNIDFTFIEKNEKIFIKTKSHINEKLKGHIYTYQFKLIDKDLYEIRRLSNTNNPNVIFSIELIKKEQDENDLNLFLEDIK</sequence>
<dbReference type="KEGG" id="bpw:WESB_0035"/>
<dbReference type="AlphaFoldDB" id="K0JEY4"/>
<organism evidence="1 2">
    <name type="scientific">Brachyspira pilosicoli WesB</name>
    <dbReference type="NCBI Taxonomy" id="1161918"/>
    <lineage>
        <taxon>Bacteria</taxon>
        <taxon>Pseudomonadati</taxon>
        <taxon>Spirochaetota</taxon>
        <taxon>Spirochaetia</taxon>
        <taxon>Brachyspirales</taxon>
        <taxon>Brachyspiraceae</taxon>
        <taxon>Brachyspira</taxon>
    </lineage>
</organism>
<dbReference type="EMBL" id="HE793032">
    <property type="protein sequence ID" value="CCG55508.1"/>
    <property type="molecule type" value="Genomic_DNA"/>
</dbReference>
<dbReference type="HOGENOM" id="CLU_085989_0_0_12"/>
<protein>
    <submittedName>
        <fullName evidence="1">Uncharacterized protein</fullName>
    </submittedName>
</protein>
<dbReference type="OrthoDB" id="398288at2"/>
<dbReference type="RefSeq" id="WP_014932054.1">
    <property type="nucleotide sequence ID" value="NC_018604.1"/>
</dbReference>
<evidence type="ECO:0000313" key="2">
    <source>
        <dbReference type="Proteomes" id="UP000003759"/>
    </source>
</evidence>
<dbReference type="CDD" id="cd21834">
    <property type="entry name" value="Hhal-like"/>
    <property type="match status" value="1"/>
</dbReference>
<proteinExistence type="predicted"/>
<dbReference type="REBASE" id="53400">
    <property type="entry name" value="BpiWesBORF34P"/>
</dbReference>
<dbReference type="Proteomes" id="UP000003759">
    <property type="component" value="Chromosome"/>
</dbReference>
<name>K0JEY4_BRAPL</name>
<evidence type="ECO:0000313" key="1">
    <source>
        <dbReference type="EMBL" id="CCG55508.1"/>
    </source>
</evidence>
<gene>
    <name evidence="1" type="ORF">WESB_0035</name>
</gene>
<accession>K0JEY4</accession>